<feature type="region of interest" description="Disordered" evidence="8">
    <location>
        <begin position="747"/>
        <end position="772"/>
    </location>
</feature>
<dbReference type="InterPro" id="IPR036427">
    <property type="entry name" value="Bromodomain-like_sf"/>
</dbReference>
<feature type="compositionally biased region" description="Polar residues" evidence="8">
    <location>
        <begin position="446"/>
        <end position="456"/>
    </location>
</feature>
<dbReference type="InterPro" id="IPR037377">
    <property type="entry name" value="GTE_bromo"/>
</dbReference>
<feature type="region of interest" description="Disordered" evidence="8">
    <location>
        <begin position="608"/>
        <end position="671"/>
    </location>
</feature>
<dbReference type="PROSITE" id="PS51525">
    <property type="entry name" value="NET"/>
    <property type="match status" value="1"/>
</dbReference>
<dbReference type="Proteomes" id="UP000230069">
    <property type="component" value="Unassembled WGS sequence"/>
</dbReference>
<evidence type="ECO:0000313" key="12">
    <source>
        <dbReference type="Proteomes" id="UP000230069"/>
    </source>
</evidence>
<dbReference type="PROSITE" id="PS50014">
    <property type="entry name" value="BROMODOMAIN_2"/>
    <property type="match status" value="1"/>
</dbReference>
<keyword evidence="12" id="KW-1185">Reference proteome</keyword>
<organism evidence="11 12">
    <name type="scientific">Aquilegia coerulea</name>
    <name type="common">Rocky mountain columbine</name>
    <dbReference type="NCBI Taxonomy" id="218851"/>
    <lineage>
        <taxon>Eukaryota</taxon>
        <taxon>Viridiplantae</taxon>
        <taxon>Streptophyta</taxon>
        <taxon>Embryophyta</taxon>
        <taxon>Tracheophyta</taxon>
        <taxon>Spermatophyta</taxon>
        <taxon>Magnoliopsida</taxon>
        <taxon>Ranunculales</taxon>
        <taxon>Ranunculaceae</taxon>
        <taxon>Thalictroideae</taxon>
        <taxon>Aquilegia</taxon>
    </lineage>
</organism>
<dbReference type="EMBL" id="KZ305057">
    <property type="protein sequence ID" value="PIA33648.1"/>
    <property type="molecule type" value="Genomic_DNA"/>
</dbReference>
<gene>
    <name evidence="11" type="ORF">AQUCO_04000009v1</name>
</gene>
<dbReference type="Pfam" id="PF00439">
    <property type="entry name" value="Bromodomain"/>
    <property type="match status" value="1"/>
</dbReference>
<feature type="compositionally biased region" description="Low complexity" evidence="8">
    <location>
        <begin position="327"/>
        <end position="339"/>
    </location>
</feature>
<evidence type="ECO:0000259" key="10">
    <source>
        <dbReference type="PROSITE" id="PS51525"/>
    </source>
</evidence>
<dbReference type="InterPro" id="IPR027353">
    <property type="entry name" value="NET_dom"/>
</dbReference>
<evidence type="ECO:0000259" key="9">
    <source>
        <dbReference type="PROSITE" id="PS50014"/>
    </source>
</evidence>
<name>A0A2G5CQV7_AQUCA</name>
<evidence type="ECO:0000256" key="3">
    <source>
        <dbReference type="ARBA" id="ARBA00023054"/>
    </source>
</evidence>
<evidence type="ECO:0000256" key="7">
    <source>
        <dbReference type="PROSITE-ProRule" id="PRU00035"/>
    </source>
</evidence>
<dbReference type="PANTHER" id="PTHR46136">
    <property type="entry name" value="TRANSCRIPTION FACTOR GTE8"/>
    <property type="match status" value="1"/>
</dbReference>
<feature type="region of interest" description="Disordered" evidence="8">
    <location>
        <begin position="436"/>
        <end position="590"/>
    </location>
</feature>
<feature type="region of interest" description="Disordered" evidence="8">
    <location>
        <begin position="1"/>
        <end position="25"/>
    </location>
</feature>
<reference evidence="11 12" key="1">
    <citation type="submission" date="2017-09" db="EMBL/GenBank/DDBJ databases">
        <title>WGS assembly of Aquilegia coerulea Goldsmith.</title>
        <authorList>
            <person name="Hodges S."/>
            <person name="Kramer E."/>
            <person name="Nordborg M."/>
            <person name="Tomkins J."/>
            <person name="Borevitz J."/>
            <person name="Derieg N."/>
            <person name="Yan J."/>
            <person name="Mihaltcheva S."/>
            <person name="Hayes R.D."/>
            <person name="Rokhsar D."/>
        </authorList>
    </citation>
    <scope>NUCLEOTIDE SEQUENCE [LARGE SCALE GENOMIC DNA]</scope>
    <source>
        <strain evidence="12">cv. Goldsmith</strain>
    </source>
</reference>
<dbReference type="InterPro" id="IPR038336">
    <property type="entry name" value="NET_sf"/>
</dbReference>
<feature type="region of interest" description="Disordered" evidence="8">
    <location>
        <begin position="53"/>
        <end position="78"/>
    </location>
</feature>
<comment type="subcellular location">
    <subcellularLocation>
        <location evidence="1">Nucleus</location>
    </subcellularLocation>
</comment>
<keyword evidence="6" id="KW-0539">Nucleus</keyword>
<dbReference type="InterPro" id="IPR001487">
    <property type="entry name" value="Bromodomain"/>
</dbReference>
<evidence type="ECO:0000256" key="4">
    <source>
        <dbReference type="ARBA" id="ARBA00023117"/>
    </source>
</evidence>
<feature type="domain" description="Bromo" evidence="9">
    <location>
        <begin position="220"/>
        <end position="292"/>
    </location>
</feature>
<dbReference type="InParanoid" id="A0A2G5CQV7"/>
<keyword evidence="4 7" id="KW-0103">Bromodomain</keyword>
<dbReference type="AlphaFoldDB" id="A0A2G5CQV7"/>
<dbReference type="Gene3D" id="1.20.1270.220">
    <property type="match status" value="1"/>
</dbReference>
<dbReference type="InterPro" id="IPR052442">
    <property type="entry name" value="Env_Response_Regulator"/>
</dbReference>
<evidence type="ECO:0008006" key="13">
    <source>
        <dbReference type="Google" id="ProtNLM"/>
    </source>
</evidence>
<dbReference type="PANTHER" id="PTHR46136:SF33">
    <property type="entry name" value="TRANSCRIPTION FACTOR GTE10"/>
    <property type="match status" value="1"/>
</dbReference>
<dbReference type="PRINTS" id="PR00503">
    <property type="entry name" value="BROMODOMAIN"/>
</dbReference>
<feature type="region of interest" description="Disordered" evidence="8">
    <location>
        <begin position="327"/>
        <end position="356"/>
    </location>
</feature>
<dbReference type="Gene3D" id="1.20.920.10">
    <property type="entry name" value="Bromodomain-like"/>
    <property type="match status" value="1"/>
</dbReference>
<dbReference type="OrthoDB" id="21449at2759"/>
<evidence type="ECO:0000256" key="6">
    <source>
        <dbReference type="ARBA" id="ARBA00023242"/>
    </source>
</evidence>
<evidence type="ECO:0000256" key="1">
    <source>
        <dbReference type="ARBA" id="ARBA00004123"/>
    </source>
</evidence>
<proteinExistence type="predicted"/>
<feature type="compositionally biased region" description="Low complexity" evidence="8">
    <location>
        <begin position="491"/>
        <end position="519"/>
    </location>
</feature>
<keyword evidence="3" id="KW-0175">Coiled coil</keyword>
<dbReference type="GO" id="GO:0005634">
    <property type="term" value="C:nucleus"/>
    <property type="evidence" value="ECO:0007669"/>
    <property type="project" value="UniProtKB-SubCell"/>
</dbReference>
<sequence>MAPSMNVDYSGLKKLNKTSSIDSDPMMAKTQKFSKGYSSGFVSDYRHAVDNMAESEGLGSSGRGEAESASEDSSAPKRKCISLNAESSDGFGIPVEVFKLSKMSRSGRKQLELRLKKELDKVQNLQKKITMQFTNVVPVSSSTDIRSCSVGQKGPFFDNMHRPTEFSSKQGSKKVPTGRNIHSLKRGLSGRFESLKQEVPSNASISKLMAQCEALLKRLMLHDYGYVFNTPVDVIKLNIPDYFTVIKHPMDLGTVKTKIASNQYSNPWEFLADVRLTFSNAMKYNPANNDVHIMAKTLSKFFESRWKNIQKKLPPIESVQVSVISSISRETKAPKPSSPSKKRKMSLTDHEVKKEPVKRIVTEEDKQNLRMDLESLPEELPTHIIDFLHSLSECQTAGEDEIELEIDALSDDTLFTLRKLVDDYLREKRKNHMKVEPGELELLNESGVSNSSTQPCKGNDPVDEDIDIGGNDLPVSSYPPVEIGKDTVHRSSNCSSSSSSSSDSSSSSSDSDSASSGSDTEGGAKASSPVHRKKESDAALDQQTNNLESLSGLEQLERDHNAKPIFFEADSREDEGNALPERKVSPEKSYRVALLRSRFADTIIKAREKTLNQGEKGDPEKLRREREELERQQREEKARLQAEAKAAEDARRQAEAQAAAEAAAEAKRKRELDREAARQALLQMEKTVEINENCQFLEDLEMLRSAPAPHLPLAEVTSPGHSSDGMGGFKLQGSNPLEQLGLYMKMDDEEEEEAEPFSMPGPLNDVEEGEID</sequence>
<dbReference type="SUPFAM" id="SSF47370">
    <property type="entry name" value="Bromodomain"/>
    <property type="match status" value="1"/>
</dbReference>
<evidence type="ECO:0000256" key="2">
    <source>
        <dbReference type="ARBA" id="ARBA00023015"/>
    </source>
</evidence>
<feature type="compositionally biased region" description="Basic and acidic residues" evidence="8">
    <location>
        <begin position="346"/>
        <end position="356"/>
    </location>
</feature>
<dbReference type="Pfam" id="PF17035">
    <property type="entry name" value="BET"/>
    <property type="match status" value="1"/>
</dbReference>
<keyword evidence="2" id="KW-0805">Transcription regulation</keyword>
<dbReference type="CDD" id="cd05506">
    <property type="entry name" value="Bromo_plant1"/>
    <property type="match status" value="1"/>
</dbReference>
<keyword evidence="5" id="KW-0804">Transcription</keyword>
<feature type="domain" description="NET" evidence="10">
    <location>
        <begin position="351"/>
        <end position="432"/>
    </location>
</feature>
<evidence type="ECO:0000256" key="5">
    <source>
        <dbReference type="ARBA" id="ARBA00023163"/>
    </source>
</evidence>
<evidence type="ECO:0000313" key="11">
    <source>
        <dbReference type="EMBL" id="PIA33648.1"/>
    </source>
</evidence>
<feature type="region of interest" description="Disordered" evidence="8">
    <location>
        <begin position="711"/>
        <end position="734"/>
    </location>
</feature>
<dbReference type="STRING" id="218851.A0A2G5CQV7"/>
<dbReference type="SMART" id="SM00297">
    <property type="entry name" value="BROMO"/>
    <property type="match status" value="1"/>
</dbReference>
<protein>
    <recommendedName>
        <fullName evidence="13">Bromo domain-containing protein</fullName>
    </recommendedName>
</protein>
<accession>A0A2G5CQV7</accession>
<dbReference type="FunCoup" id="A0A2G5CQV7">
    <property type="interactions" value="1220"/>
</dbReference>
<feature type="compositionally biased region" description="Basic and acidic residues" evidence="8">
    <location>
        <begin position="608"/>
        <end position="654"/>
    </location>
</feature>
<feature type="compositionally biased region" description="Basic and acidic residues" evidence="8">
    <location>
        <begin position="580"/>
        <end position="590"/>
    </location>
</feature>
<evidence type="ECO:0000256" key="8">
    <source>
        <dbReference type="SAM" id="MobiDB-lite"/>
    </source>
</evidence>